<dbReference type="Pfam" id="PF12833">
    <property type="entry name" value="HTH_18"/>
    <property type="match status" value="1"/>
</dbReference>
<dbReference type="Proteomes" id="UP000316096">
    <property type="component" value="Unassembled WGS sequence"/>
</dbReference>
<dbReference type="InterPro" id="IPR009057">
    <property type="entry name" value="Homeodomain-like_sf"/>
</dbReference>
<dbReference type="RefSeq" id="WP_141955111.1">
    <property type="nucleotide sequence ID" value="NZ_VFOZ01000001.1"/>
</dbReference>
<organism evidence="5 6">
    <name type="scientific">Actinoallomurus bryophytorum</name>
    <dbReference type="NCBI Taxonomy" id="1490222"/>
    <lineage>
        <taxon>Bacteria</taxon>
        <taxon>Bacillati</taxon>
        <taxon>Actinomycetota</taxon>
        <taxon>Actinomycetes</taxon>
        <taxon>Streptosporangiales</taxon>
        <taxon>Thermomonosporaceae</taxon>
        <taxon>Actinoallomurus</taxon>
    </lineage>
</organism>
<protein>
    <submittedName>
        <fullName evidence="5">AraC family transcriptional regulator</fullName>
    </submittedName>
</protein>
<dbReference type="GO" id="GO:0043565">
    <property type="term" value="F:sequence-specific DNA binding"/>
    <property type="evidence" value="ECO:0007669"/>
    <property type="project" value="InterPro"/>
</dbReference>
<dbReference type="GO" id="GO:0003700">
    <property type="term" value="F:DNA-binding transcription factor activity"/>
    <property type="evidence" value="ECO:0007669"/>
    <property type="project" value="InterPro"/>
</dbReference>
<evidence type="ECO:0000256" key="1">
    <source>
        <dbReference type="ARBA" id="ARBA00023015"/>
    </source>
</evidence>
<dbReference type="SMART" id="SM00342">
    <property type="entry name" value="HTH_ARAC"/>
    <property type="match status" value="1"/>
</dbReference>
<evidence type="ECO:0000259" key="4">
    <source>
        <dbReference type="PROSITE" id="PS01124"/>
    </source>
</evidence>
<evidence type="ECO:0000313" key="5">
    <source>
        <dbReference type="EMBL" id="TQL96233.1"/>
    </source>
</evidence>
<dbReference type="AlphaFoldDB" id="A0A543CGL3"/>
<evidence type="ECO:0000256" key="3">
    <source>
        <dbReference type="ARBA" id="ARBA00023163"/>
    </source>
</evidence>
<dbReference type="PROSITE" id="PS01124">
    <property type="entry name" value="HTH_ARAC_FAMILY_2"/>
    <property type="match status" value="1"/>
</dbReference>
<dbReference type="PANTHER" id="PTHR46796:SF15">
    <property type="entry name" value="BLL1074 PROTEIN"/>
    <property type="match status" value="1"/>
</dbReference>
<sequence length="274" mass="29478">MRVGPRRGESAGGLREWADGVPGPAVRGRVRAYTGYREESPTPADRWEAPAGELILIVGFGAESRAQPEAGVGEPQAYTSFFAGMNDRPTRIAHDGHQFGMQIRLDPLGAYALFGPPMHELANRTVELSDLLGADAERWAGRLSEAPGWGERFALLDRLLAARMAAGPVPSPEVAWAWRTMRRAGGAVRVADLVTGAGCTHRHLLARFRDQVGTAPKTAARVLRFERAARLLARGEPAPAQVAAVCGYADQSHLTRDFARFAATTPAAVRRAAP</sequence>
<dbReference type="OrthoDB" id="2559672at2"/>
<comment type="caution">
    <text evidence="5">The sequence shown here is derived from an EMBL/GenBank/DDBJ whole genome shotgun (WGS) entry which is preliminary data.</text>
</comment>
<dbReference type="InterPro" id="IPR018060">
    <property type="entry name" value="HTH_AraC"/>
</dbReference>
<evidence type="ECO:0000256" key="2">
    <source>
        <dbReference type="ARBA" id="ARBA00023125"/>
    </source>
</evidence>
<keyword evidence="6" id="KW-1185">Reference proteome</keyword>
<reference evidence="5 6" key="1">
    <citation type="submission" date="2019-06" db="EMBL/GenBank/DDBJ databases">
        <title>Sequencing the genomes of 1000 actinobacteria strains.</title>
        <authorList>
            <person name="Klenk H.-P."/>
        </authorList>
    </citation>
    <scope>NUCLEOTIDE SEQUENCE [LARGE SCALE GENOMIC DNA]</scope>
    <source>
        <strain evidence="5 6">DSM 102200</strain>
    </source>
</reference>
<name>A0A543CGL3_9ACTN</name>
<keyword evidence="3" id="KW-0804">Transcription</keyword>
<keyword evidence="2" id="KW-0238">DNA-binding</keyword>
<keyword evidence="1" id="KW-0805">Transcription regulation</keyword>
<evidence type="ECO:0000313" key="6">
    <source>
        <dbReference type="Proteomes" id="UP000316096"/>
    </source>
</evidence>
<dbReference type="EMBL" id="VFOZ01000001">
    <property type="protein sequence ID" value="TQL96233.1"/>
    <property type="molecule type" value="Genomic_DNA"/>
</dbReference>
<dbReference type="PANTHER" id="PTHR46796">
    <property type="entry name" value="HTH-TYPE TRANSCRIPTIONAL ACTIVATOR RHAS-RELATED"/>
    <property type="match status" value="1"/>
</dbReference>
<accession>A0A543CGL3</accession>
<dbReference type="Gene3D" id="1.10.10.60">
    <property type="entry name" value="Homeodomain-like"/>
    <property type="match status" value="1"/>
</dbReference>
<feature type="domain" description="HTH araC/xylS-type" evidence="4">
    <location>
        <begin position="171"/>
        <end position="272"/>
    </location>
</feature>
<dbReference type="InterPro" id="IPR050204">
    <property type="entry name" value="AraC_XylS_family_regulators"/>
</dbReference>
<proteinExistence type="predicted"/>
<gene>
    <name evidence="5" type="ORF">FB559_1757</name>
</gene>
<dbReference type="SUPFAM" id="SSF46689">
    <property type="entry name" value="Homeodomain-like"/>
    <property type="match status" value="1"/>
</dbReference>